<protein>
    <submittedName>
        <fullName evidence="1">Uncharacterized protein</fullName>
    </submittedName>
</protein>
<name>A0AAD5SWX8_9FUNG</name>
<organism evidence="1 2">
    <name type="scientific">Physocladia obscura</name>
    <dbReference type="NCBI Taxonomy" id="109957"/>
    <lineage>
        <taxon>Eukaryota</taxon>
        <taxon>Fungi</taxon>
        <taxon>Fungi incertae sedis</taxon>
        <taxon>Chytridiomycota</taxon>
        <taxon>Chytridiomycota incertae sedis</taxon>
        <taxon>Chytridiomycetes</taxon>
        <taxon>Chytridiales</taxon>
        <taxon>Chytriomycetaceae</taxon>
        <taxon>Physocladia</taxon>
    </lineage>
</organism>
<proteinExistence type="predicted"/>
<comment type="caution">
    <text evidence="1">The sequence shown here is derived from an EMBL/GenBank/DDBJ whole genome shotgun (WGS) entry which is preliminary data.</text>
</comment>
<dbReference type="AlphaFoldDB" id="A0AAD5SWX8"/>
<evidence type="ECO:0000313" key="2">
    <source>
        <dbReference type="Proteomes" id="UP001211907"/>
    </source>
</evidence>
<evidence type="ECO:0000313" key="1">
    <source>
        <dbReference type="EMBL" id="KAJ3109947.1"/>
    </source>
</evidence>
<reference evidence="1" key="1">
    <citation type="submission" date="2020-05" db="EMBL/GenBank/DDBJ databases">
        <title>Phylogenomic resolution of chytrid fungi.</title>
        <authorList>
            <person name="Stajich J.E."/>
            <person name="Amses K."/>
            <person name="Simmons R."/>
            <person name="Seto K."/>
            <person name="Myers J."/>
            <person name="Bonds A."/>
            <person name="Quandt C.A."/>
            <person name="Barry K."/>
            <person name="Liu P."/>
            <person name="Grigoriev I."/>
            <person name="Longcore J.E."/>
            <person name="James T.Y."/>
        </authorList>
    </citation>
    <scope>NUCLEOTIDE SEQUENCE</scope>
    <source>
        <strain evidence="1">JEL0513</strain>
    </source>
</reference>
<dbReference type="EMBL" id="JADGJH010001786">
    <property type="protein sequence ID" value="KAJ3109947.1"/>
    <property type="molecule type" value="Genomic_DNA"/>
</dbReference>
<gene>
    <name evidence="1" type="ORF">HK100_003207</name>
</gene>
<keyword evidence="2" id="KW-1185">Reference proteome</keyword>
<accession>A0AAD5SWX8</accession>
<dbReference type="Proteomes" id="UP001211907">
    <property type="component" value="Unassembled WGS sequence"/>
</dbReference>
<sequence>MIAAFVVWYRKRMYDTDGKRNSAPSSLVGSYYSRNEYSSRDHNGGGSMYGANATALVPATNDLEASRESFLIASVQSRNPGYYPQTITRADQYEYQNNFYQQQQQQQQQQYAQQMYLLQAAQQHAKDQSQLLTSSYLKQIPVSAKKIGEHGSTVHKLGKQSGFHRDSDAIDSADVATLSEIPIDAVGMQQYESEERILKKKMDKIHLSIYSFETLDGEGDV</sequence>